<dbReference type="PANTHER" id="PTHR23023">
    <property type="entry name" value="DIMETHYLANILINE MONOOXYGENASE"/>
    <property type="match status" value="1"/>
</dbReference>
<gene>
    <name evidence="8" type="ORF">OVA965_LOCUS35250</name>
    <name evidence="9" type="ORF">TMI583_LOCUS36208</name>
</gene>
<comment type="similarity">
    <text evidence="1 6 7">Belongs to the FMO family.</text>
</comment>
<accession>A0A8S2FGJ3</accession>
<name>A0A8S2FGJ3_9BILA</name>
<dbReference type="GO" id="GO:0050661">
    <property type="term" value="F:NADP binding"/>
    <property type="evidence" value="ECO:0007669"/>
    <property type="project" value="InterPro"/>
</dbReference>
<evidence type="ECO:0000256" key="5">
    <source>
        <dbReference type="ARBA" id="ARBA00023002"/>
    </source>
</evidence>
<keyword evidence="6" id="KW-0472">Membrane</keyword>
<evidence type="ECO:0000256" key="1">
    <source>
        <dbReference type="ARBA" id="ARBA00009183"/>
    </source>
</evidence>
<dbReference type="PRINTS" id="PR00370">
    <property type="entry name" value="FMOXYGENASE"/>
</dbReference>
<dbReference type="Proteomes" id="UP000677228">
    <property type="component" value="Unassembled WGS sequence"/>
</dbReference>
<dbReference type="InterPro" id="IPR020946">
    <property type="entry name" value="Flavin_mOase-like"/>
</dbReference>
<evidence type="ECO:0000256" key="2">
    <source>
        <dbReference type="ARBA" id="ARBA00022630"/>
    </source>
</evidence>
<keyword evidence="6" id="KW-0256">Endoplasmic reticulum</keyword>
<dbReference type="InterPro" id="IPR050346">
    <property type="entry name" value="FMO-like"/>
</dbReference>
<sequence>MEKKKFAVIGGGWSGLYALKYLLEEKLDARLYERESNLGGVWLYKEAQGGVYQSTHVTSSKTYLHASDFPLPDETPHFPKHDQVLAYLNSYANHFNLWSHIHFECDIRKIEKGRDNQWKVTLRCNGKEIKEVFDGLVIATGQHQIANDLRHVEPFDQFTGTTSHSISYKIPDDRIHRDKTILIVGGGETASDLAVELSTFARRIYMSIRGGQWFQERLFGDQPADLLFPKSFGFFGLYDNVWAKIGWTLFIRPFWGEGGTGISEWKPRCQLFHGFLNKSRDVVHKVASGTVIPKRKINNIKEQLVIFDDEKKAVHIDHILFCTGYRWSHSFLDDNFEKETNVEFLYQLIFPVNLPNLAFVGSARPIFGSIPSLAELQARRIAQVFSGRDFLPSATNMSIWLKKYWKRHAQLYPFEARLPQLVNQFEYADLLANELKIKPRLWKLFFSQPRKWYTIYFESPWSPFLFRMNAIETEEEKLAYLRHVNCIPRRDQVFFSFTLEIQMKDIQCGESTYK</sequence>
<dbReference type="AlphaFoldDB" id="A0A8S2FGJ3"/>
<keyword evidence="2 6" id="KW-0285">Flavoprotein</keyword>
<dbReference type="Gene3D" id="3.50.50.60">
    <property type="entry name" value="FAD/NAD(P)-binding domain"/>
    <property type="match status" value="4"/>
</dbReference>
<dbReference type="Proteomes" id="UP000682733">
    <property type="component" value="Unassembled WGS sequence"/>
</dbReference>
<dbReference type="EMBL" id="CAJOBA010052398">
    <property type="protein sequence ID" value="CAF4254434.1"/>
    <property type="molecule type" value="Genomic_DNA"/>
</dbReference>
<evidence type="ECO:0000256" key="6">
    <source>
        <dbReference type="PIRNR" id="PIRNR000332"/>
    </source>
</evidence>
<dbReference type="GO" id="GO:0004499">
    <property type="term" value="F:N,N-dimethylaniline monooxygenase activity"/>
    <property type="evidence" value="ECO:0007669"/>
    <property type="project" value="UniProtKB-UniRule"/>
</dbReference>
<dbReference type="InterPro" id="IPR000960">
    <property type="entry name" value="Flavin_mOase"/>
</dbReference>
<dbReference type="GO" id="GO:0005789">
    <property type="term" value="C:endoplasmic reticulum membrane"/>
    <property type="evidence" value="ECO:0007669"/>
    <property type="project" value="UniProtKB-SubCell"/>
</dbReference>
<proteinExistence type="inferred from homology"/>
<dbReference type="EC" id="1.-.-.-" evidence="7"/>
<reference evidence="8" key="1">
    <citation type="submission" date="2021-02" db="EMBL/GenBank/DDBJ databases">
        <authorList>
            <person name="Nowell W R."/>
        </authorList>
    </citation>
    <scope>NUCLEOTIDE SEQUENCE</scope>
</reference>
<keyword evidence="3 6" id="KW-0274">FAD</keyword>
<dbReference type="EMBL" id="CAJNOK010030538">
    <property type="protein sequence ID" value="CAF1461227.1"/>
    <property type="molecule type" value="Genomic_DNA"/>
</dbReference>
<evidence type="ECO:0000313" key="9">
    <source>
        <dbReference type="EMBL" id="CAF4254434.1"/>
    </source>
</evidence>
<dbReference type="InterPro" id="IPR036188">
    <property type="entry name" value="FAD/NAD-bd_sf"/>
</dbReference>
<comment type="caution">
    <text evidence="8">The sequence shown here is derived from an EMBL/GenBank/DDBJ whole genome shotgun (WGS) entry which is preliminary data.</text>
</comment>
<dbReference type="PIRSF" id="PIRSF000332">
    <property type="entry name" value="FMO"/>
    <property type="match status" value="1"/>
</dbReference>
<evidence type="ECO:0000256" key="7">
    <source>
        <dbReference type="RuleBase" id="RU361177"/>
    </source>
</evidence>
<comment type="cofactor">
    <cofactor evidence="6 7">
        <name>FAD</name>
        <dbReference type="ChEBI" id="CHEBI:57692"/>
    </cofactor>
</comment>
<dbReference type="Pfam" id="PF00743">
    <property type="entry name" value="FMO-like"/>
    <property type="match status" value="1"/>
</dbReference>
<evidence type="ECO:0000256" key="4">
    <source>
        <dbReference type="ARBA" id="ARBA00022857"/>
    </source>
</evidence>
<dbReference type="SUPFAM" id="SSF51905">
    <property type="entry name" value="FAD/NAD(P)-binding domain"/>
    <property type="match status" value="2"/>
</dbReference>
<keyword evidence="6 7" id="KW-0503">Monooxygenase</keyword>
<evidence type="ECO:0000313" key="10">
    <source>
        <dbReference type="Proteomes" id="UP000677228"/>
    </source>
</evidence>
<comment type="subcellular location">
    <subcellularLocation>
        <location evidence="6">Endoplasmic reticulum membrane</location>
    </subcellularLocation>
</comment>
<dbReference type="GO" id="GO:0050660">
    <property type="term" value="F:flavin adenine dinucleotide binding"/>
    <property type="evidence" value="ECO:0007669"/>
    <property type="project" value="InterPro"/>
</dbReference>
<keyword evidence="5 6" id="KW-0560">Oxidoreductase</keyword>
<organism evidence="8 10">
    <name type="scientific">Didymodactylos carnosus</name>
    <dbReference type="NCBI Taxonomy" id="1234261"/>
    <lineage>
        <taxon>Eukaryota</taxon>
        <taxon>Metazoa</taxon>
        <taxon>Spiralia</taxon>
        <taxon>Gnathifera</taxon>
        <taxon>Rotifera</taxon>
        <taxon>Eurotatoria</taxon>
        <taxon>Bdelloidea</taxon>
        <taxon>Philodinida</taxon>
        <taxon>Philodinidae</taxon>
        <taxon>Didymodactylos</taxon>
    </lineage>
</organism>
<protein>
    <recommendedName>
        <fullName evidence="7">Flavin-containing monooxygenase</fullName>
        <ecNumber evidence="7">1.-.-.-</ecNumber>
    </recommendedName>
</protein>
<keyword evidence="4 6" id="KW-0521">NADP</keyword>
<evidence type="ECO:0000313" key="8">
    <source>
        <dbReference type="EMBL" id="CAF1461227.1"/>
    </source>
</evidence>
<evidence type="ECO:0000256" key="3">
    <source>
        <dbReference type="ARBA" id="ARBA00022827"/>
    </source>
</evidence>